<dbReference type="EMBL" id="JALLPJ020000118">
    <property type="protein sequence ID" value="KAL3801924.1"/>
    <property type="molecule type" value="Genomic_DNA"/>
</dbReference>
<evidence type="ECO:0000313" key="1">
    <source>
        <dbReference type="EMBL" id="KAL3801924.1"/>
    </source>
</evidence>
<protein>
    <submittedName>
        <fullName evidence="1">Uncharacterized protein</fullName>
    </submittedName>
</protein>
<comment type="caution">
    <text evidence="1">The sequence shown here is derived from an EMBL/GenBank/DDBJ whole genome shotgun (WGS) entry which is preliminary data.</text>
</comment>
<reference evidence="1 2" key="1">
    <citation type="submission" date="2024-10" db="EMBL/GenBank/DDBJ databases">
        <title>Updated reference genomes for cyclostephanoid diatoms.</title>
        <authorList>
            <person name="Roberts W.R."/>
            <person name="Alverson A.J."/>
        </authorList>
    </citation>
    <scope>NUCLEOTIDE SEQUENCE [LARGE SCALE GENOMIC DNA]</scope>
    <source>
        <strain evidence="1 2">AJA010-31</strain>
    </source>
</reference>
<dbReference type="AlphaFoldDB" id="A0ABD3QN99"/>
<keyword evidence="2" id="KW-1185">Reference proteome</keyword>
<accession>A0ABD3QN99</accession>
<evidence type="ECO:0000313" key="2">
    <source>
        <dbReference type="Proteomes" id="UP001530400"/>
    </source>
</evidence>
<proteinExistence type="predicted"/>
<gene>
    <name evidence="1" type="ORF">ACHAWO_010696</name>
</gene>
<organism evidence="1 2">
    <name type="scientific">Cyclotella atomus</name>
    <dbReference type="NCBI Taxonomy" id="382360"/>
    <lineage>
        <taxon>Eukaryota</taxon>
        <taxon>Sar</taxon>
        <taxon>Stramenopiles</taxon>
        <taxon>Ochrophyta</taxon>
        <taxon>Bacillariophyta</taxon>
        <taxon>Coscinodiscophyceae</taxon>
        <taxon>Thalassiosirophycidae</taxon>
        <taxon>Stephanodiscales</taxon>
        <taxon>Stephanodiscaceae</taxon>
        <taxon>Cyclotella</taxon>
    </lineage>
</organism>
<sequence>MEKPRWNGGSTGAEMQWGSPSHLITQSRWLSLRKKSYCATDWRRITHFNVEPPRLPPLRSSETWIARVREDGLNACVLFTFVDDERITGATRELAWQASPPYLGIQDAAWKVGECLQQPRSWAGAVVHVRPGEGVFILTSEEKWNKLKDIIDKWISVVESGATGLDHKDILSDRGFLVYVTRAYPS</sequence>
<dbReference type="Proteomes" id="UP001530400">
    <property type="component" value="Unassembled WGS sequence"/>
</dbReference>
<name>A0ABD3QN99_9STRA</name>